<accession>A0AAX3W4Z1</accession>
<evidence type="ECO:0008006" key="3">
    <source>
        <dbReference type="Google" id="ProtNLM"/>
    </source>
</evidence>
<reference evidence="1" key="1">
    <citation type="journal article" date="2023" name="Antibiotics">
        <title>Prevalence and Molecular Characterization of Methicillin-Resistant Staphylococci (MRS) and Mammaliicocci (MRM) in Dromedary Camels from Algeria: First Detection of SCCmec-mecC Hybrid in Methicillin-Resistant Mammaliicoccus lentus.</title>
        <authorList>
            <person name="Belhout C."/>
            <person name="Boyen F."/>
            <person name="Vereecke N."/>
            <person name="Theuns S."/>
            <person name="Taibi N."/>
            <person name="Stegger M."/>
            <person name="de la Fe-Rodriguez P.Y."/>
            <person name="Bouayad L."/>
            <person name="Elgroud R."/>
            <person name="Butaye P."/>
        </authorList>
    </citation>
    <scope>NUCLEOTIDE SEQUENCE</scope>
    <source>
        <strain evidence="1">7048</strain>
    </source>
</reference>
<evidence type="ECO:0000313" key="1">
    <source>
        <dbReference type="EMBL" id="WHI60052.1"/>
    </source>
</evidence>
<dbReference type="Pfam" id="PF13384">
    <property type="entry name" value="HTH_23"/>
    <property type="match status" value="1"/>
</dbReference>
<name>A0AAX3W4Z1_MAMLE</name>
<sequence>MKNVTKIPTKVNTITSDEQIRVKPIYAKVPQLAKLCGLSKSSIYRILDRWENALSRVNYKRII</sequence>
<dbReference type="AlphaFoldDB" id="A0AAX3W4Z1"/>
<evidence type="ECO:0000313" key="2">
    <source>
        <dbReference type="Proteomes" id="UP001223261"/>
    </source>
</evidence>
<protein>
    <recommendedName>
        <fullName evidence="3">Helix-turn-helix domain-containing protein</fullName>
    </recommendedName>
</protein>
<gene>
    <name evidence="1" type="ORF">PYH69_15465</name>
</gene>
<dbReference type="EMBL" id="CP118848">
    <property type="protein sequence ID" value="WHI60052.1"/>
    <property type="molecule type" value="Genomic_DNA"/>
</dbReference>
<organism evidence="1 2">
    <name type="scientific">Mammaliicoccus lentus</name>
    <name type="common">Staphylococcus lentus</name>
    <dbReference type="NCBI Taxonomy" id="42858"/>
    <lineage>
        <taxon>Bacteria</taxon>
        <taxon>Bacillati</taxon>
        <taxon>Bacillota</taxon>
        <taxon>Bacilli</taxon>
        <taxon>Bacillales</taxon>
        <taxon>Staphylococcaceae</taxon>
        <taxon>Mammaliicoccus</taxon>
    </lineage>
</organism>
<proteinExistence type="predicted"/>
<dbReference type="Proteomes" id="UP001223261">
    <property type="component" value="Chromosome"/>
</dbReference>
<dbReference type="RefSeq" id="WP_282862286.1">
    <property type="nucleotide sequence ID" value="NZ_CP118848.1"/>
</dbReference>